<keyword evidence="1" id="KW-1133">Transmembrane helix</keyword>
<dbReference type="PaxDb" id="4081-Solyc01g088120.1.1"/>
<dbReference type="EnsemblPlants" id="Solyc01g088120.1.1">
    <property type="protein sequence ID" value="Solyc01g088120.1.1.1"/>
    <property type="gene ID" value="Solyc01g088120.1"/>
</dbReference>
<dbReference type="SMR" id="A0A3Q7EJ27"/>
<keyword evidence="1" id="KW-0812">Transmembrane</keyword>
<protein>
    <submittedName>
        <fullName evidence="2">Uncharacterized protein</fullName>
    </submittedName>
</protein>
<organism evidence="2">
    <name type="scientific">Solanum lycopersicum</name>
    <name type="common">Tomato</name>
    <name type="synonym">Lycopersicon esculentum</name>
    <dbReference type="NCBI Taxonomy" id="4081"/>
    <lineage>
        <taxon>Eukaryota</taxon>
        <taxon>Viridiplantae</taxon>
        <taxon>Streptophyta</taxon>
        <taxon>Embryophyta</taxon>
        <taxon>Tracheophyta</taxon>
        <taxon>Spermatophyta</taxon>
        <taxon>Magnoliopsida</taxon>
        <taxon>eudicotyledons</taxon>
        <taxon>Gunneridae</taxon>
        <taxon>Pentapetalae</taxon>
        <taxon>asterids</taxon>
        <taxon>lamiids</taxon>
        <taxon>Solanales</taxon>
        <taxon>Solanaceae</taxon>
        <taxon>Solanoideae</taxon>
        <taxon>Solaneae</taxon>
        <taxon>Solanum</taxon>
        <taxon>Solanum subgen. Lycopersicon</taxon>
    </lineage>
</organism>
<keyword evidence="1" id="KW-0472">Membrane</keyword>
<sequence length="104" mass="10557">MGASIAIAIAFMISIVFCFLSCLVRRRNLQRKNALSQSRTREGNMVVLAGATAGVAGATVAANSNGTTDDERKRDEISIDLGAAAEATVNASQGCCCGGGCGGD</sequence>
<keyword evidence="3" id="KW-1185">Reference proteome</keyword>
<reference evidence="2" key="2">
    <citation type="submission" date="2019-01" db="UniProtKB">
        <authorList>
            <consortium name="EnsemblPlants"/>
        </authorList>
    </citation>
    <scope>IDENTIFICATION</scope>
    <source>
        <strain evidence="2">cv. Heinz 1706</strain>
    </source>
</reference>
<reference evidence="2" key="1">
    <citation type="journal article" date="2012" name="Nature">
        <title>The tomato genome sequence provides insights into fleshy fruit evolution.</title>
        <authorList>
            <consortium name="Tomato Genome Consortium"/>
        </authorList>
    </citation>
    <scope>NUCLEOTIDE SEQUENCE [LARGE SCALE GENOMIC DNA]</scope>
    <source>
        <strain evidence="2">cv. Heinz 1706</strain>
    </source>
</reference>
<accession>A0A3Q7EJ27</accession>
<evidence type="ECO:0000313" key="2">
    <source>
        <dbReference type="EnsemblPlants" id="Solyc01g088120.1.1.1"/>
    </source>
</evidence>
<dbReference type="Proteomes" id="UP000004994">
    <property type="component" value="Chromosome 1"/>
</dbReference>
<dbReference type="AlphaFoldDB" id="A0A3Q7EJ27"/>
<evidence type="ECO:0000313" key="3">
    <source>
        <dbReference type="Proteomes" id="UP000004994"/>
    </source>
</evidence>
<evidence type="ECO:0000256" key="1">
    <source>
        <dbReference type="SAM" id="Phobius"/>
    </source>
</evidence>
<feature type="transmembrane region" description="Helical" evidence="1">
    <location>
        <begin position="45"/>
        <end position="62"/>
    </location>
</feature>
<dbReference type="InParanoid" id="A0A3Q7EJ27"/>
<feature type="transmembrane region" description="Helical" evidence="1">
    <location>
        <begin position="6"/>
        <end position="24"/>
    </location>
</feature>
<name>A0A3Q7EJ27_SOLLC</name>
<dbReference type="Gramene" id="Solyc01g088120.1.1">
    <property type="protein sequence ID" value="Solyc01g088120.1.1.1"/>
    <property type="gene ID" value="Solyc01g088120.1"/>
</dbReference>
<proteinExistence type="predicted"/>